<dbReference type="Proteomes" id="UP000792457">
    <property type="component" value="Unassembled WGS sequence"/>
</dbReference>
<feature type="compositionally biased region" description="Acidic residues" evidence="3">
    <location>
        <begin position="710"/>
        <end position="729"/>
    </location>
</feature>
<dbReference type="InterPro" id="IPR045137">
    <property type="entry name" value="RBM26/27"/>
</dbReference>
<dbReference type="InterPro" id="IPR035979">
    <property type="entry name" value="RBD_domain_sf"/>
</dbReference>
<feature type="region of interest" description="Disordered" evidence="3">
    <location>
        <begin position="207"/>
        <end position="291"/>
    </location>
</feature>
<evidence type="ECO:0000256" key="2">
    <source>
        <dbReference type="PROSITE-ProRule" id="PRU00723"/>
    </source>
</evidence>
<dbReference type="Pfam" id="PF00642">
    <property type="entry name" value="zf-CCCH"/>
    <property type="match status" value="1"/>
</dbReference>
<dbReference type="GO" id="GO:0005634">
    <property type="term" value="C:nucleus"/>
    <property type="evidence" value="ECO:0007669"/>
    <property type="project" value="TreeGrafter"/>
</dbReference>
<dbReference type="PANTHER" id="PTHR14398:SF0">
    <property type="entry name" value="ZINC FINGER PROTEIN SWM"/>
    <property type="match status" value="1"/>
</dbReference>
<dbReference type="InterPro" id="IPR012677">
    <property type="entry name" value="Nucleotide-bd_a/b_plait_sf"/>
</dbReference>
<reference evidence="5" key="1">
    <citation type="submission" date="2013-04" db="EMBL/GenBank/DDBJ databases">
        <authorList>
            <person name="Qu J."/>
            <person name="Murali S.C."/>
            <person name="Bandaranaike D."/>
            <person name="Bellair M."/>
            <person name="Blankenburg K."/>
            <person name="Chao H."/>
            <person name="Dinh H."/>
            <person name="Doddapaneni H."/>
            <person name="Downs B."/>
            <person name="Dugan-Rocha S."/>
            <person name="Elkadiri S."/>
            <person name="Gnanaolivu R.D."/>
            <person name="Hernandez B."/>
            <person name="Javaid M."/>
            <person name="Jayaseelan J.C."/>
            <person name="Lee S."/>
            <person name="Li M."/>
            <person name="Ming W."/>
            <person name="Munidasa M."/>
            <person name="Muniz J."/>
            <person name="Nguyen L."/>
            <person name="Ongeri F."/>
            <person name="Osuji N."/>
            <person name="Pu L.-L."/>
            <person name="Puazo M."/>
            <person name="Qu C."/>
            <person name="Quiroz J."/>
            <person name="Raj R."/>
            <person name="Weissenberger G."/>
            <person name="Xin Y."/>
            <person name="Zou X."/>
            <person name="Han Y."/>
            <person name="Richards S."/>
            <person name="Worley K."/>
            <person name="Muzny D."/>
            <person name="Gibbs R."/>
        </authorList>
    </citation>
    <scope>NUCLEOTIDE SEQUENCE</scope>
    <source>
        <strain evidence="5">Sampled in the wild</strain>
    </source>
</reference>
<sequence>MEDVGPSKKKTGFDYSRLGPRKNNPNNCSLELKKVPRGLNNIAHLNNHFAKFGKIVNIQHMRDSKKEPLSGAGTPTQDSNHGDVDMRLTTTSQSIQSVVSAAPPPPGVVPTGVASVVPVVTPSQAGVPPGTAGSAVPGVPTPQQAASVPSLAVDGGGSTAYIPKRRCRDFDEKGYCMRGDLCPYDHGNDPVVLEDVSLSRVLAFGGAAGTRVPPQHPPPLPPNTPPHPPPPPPPPPPVVVGASLSHPPPPQVVGGPHHPRGMMGPHVGGRPHLHHHQSHHAMGGLSHPRGNMEYNPDAPSMEPRMNWGRIQFRGPPPGMRGGMRHTVPRQVGYGGGGGGLSGGVGGGQQQQQHAPQRELISVPVSYEGDPEAALITFSSHAEANAAYRSTEAVLNNRFIKVFWHNKKINEQELVEKQLAQQKILIEKLEKNNAAVAMGGSAANGTNAVGLLKPGEREAIMATVKSLQESIEAIRKDLAAGGPSIITNNAQSHNRKTKEEAQKEILDAELDLFTKQQVGGDTSELQRKVAELKMEAHSLGILSGASAHPTVGVGLRRGASGLMRLRGRGSLRSRVAVSRGGFRGRGRGHHSHLVLGGQHHLHHAHTSVDHRPTKILVSGYEADDKQDVLAHFAQFGELVDYASDESTPSLVIKYRTRKEAEVALLQGRVFQDRLLSLTWWSEGGGSTGEGNGTEVSPRGQGMGDVGRDVADGEEGEEEEESAEVEEEEDVIMSGNNLTKTVYIPTALKKPQPEVAAAAPVAQENVKAQAAAAIKKSQEILAAKEALKKKQEEK</sequence>
<keyword evidence="1" id="KW-0694">RNA-binding</keyword>
<dbReference type="PROSITE" id="PS50103">
    <property type="entry name" value="ZF_C3H1"/>
    <property type="match status" value="1"/>
</dbReference>
<dbReference type="SUPFAM" id="SSF54928">
    <property type="entry name" value="RNA-binding domain, RBD"/>
    <property type="match status" value="1"/>
</dbReference>
<keyword evidence="2" id="KW-0863">Zinc-finger</keyword>
<dbReference type="AlphaFoldDB" id="A0A8K0K0K6"/>
<keyword evidence="2" id="KW-0479">Metal-binding</keyword>
<protein>
    <recommendedName>
        <fullName evidence="4">C3H1-type domain-containing protein</fullName>
    </recommendedName>
</protein>
<feature type="non-terminal residue" evidence="5">
    <location>
        <position position="1"/>
    </location>
</feature>
<dbReference type="GO" id="GO:0003723">
    <property type="term" value="F:RNA binding"/>
    <property type="evidence" value="ECO:0007669"/>
    <property type="project" value="UniProtKB-KW"/>
</dbReference>
<feature type="compositionally biased region" description="Gly residues" evidence="3">
    <location>
        <begin position="336"/>
        <end position="348"/>
    </location>
</feature>
<name>A0A8K0K0K6_LADFU</name>
<accession>A0A8K0K0K6</accession>
<gene>
    <name evidence="5" type="ORF">J437_LFUL005610</name>
</gene>
<evidence type="ECO:0000313" key="6">
    <source>
        <dbReference type="Proteomes" id="UP000792457"/>
    </source>
</evidence>
<organism evidence="5 6">
    <name type="scientific">Ladona fulva</name>
    <name type="common">Scarce chaser dragonfly</name>
    <name type="synonym">Libellula fulva</name>
    <dbReference type="NCBI Taxonomy" id="123851"/>
    <lineage>
        <taxon>Eukaryota</taxon>
        <taxon>Metazoa</taxon>
        <taxon>Ecdysozoa</taxon>
        <taxon>Arthropoda</taxon>
        <taxon>Hexapoda</taxon>
        <taxon>Insecta</taxon>
        <taxon>Pterygota</taxon>
        <taxon>Palaeoptera</taxon>
        <taxon>Odonata</taxon>
        <taxon>Epiprocta</taxon>
        <taxon>Anisoptera</taxon>
        <taxon>Libelluloidea</taxon>
        <taxon>Libellulidae</taxon>
        <taxon>Ladona</taxon>
    </lineage>
</organism>
<reference evidence="5" key="2">
    <citation type="submission" date="2017-10" db="EMBL/GenBank/DDBJ databases">
        <title>Ladona fulva Genome sequencing and assembly.</title>
        <authorList>
            <person name="Murali S."/>
            <person name="Richards S."/>
            <person name="Bandaranaike D."/>
            <person name="Bellair M."/>
            <person name="Blankenburg K."/>
            <person name="Chao H."/>
            <person name="Dinh H."/>
            <person name="Doddapaneni H."/>
            <person name="Dugan-Rocha S."/>
            <person name="Elkadiri S."/>
            <person name="Gnanaolivu R."/>
            <person name="Hernandez B."/>
            <person name="Skinner E."/>
            <person name="Javaid M."/>
            <person name="Lee S."/>
            <person name="Li M."/>
            <person name="Ming W."/>
            <person name="Munidasa M."/>
            <person name="Muniz J."/>
            <person name="Nguyen L."/>
            <person name="Hughes D."/>
            <person name="Osuji N."/>
            <person name="Pu L.-L."/>
            <person name="Puazo M."/>
            <person name="Qu C."/>
            <person name="Quiroz J."/>
            <person name="Raj R."/>
            <person name="Weissenberger G."/>
            <person name="Xin Y."/>
            <person name="Zou X."/>
            <person name="Han Y."/>
            <person name="Worley K."/>
            <person name="Muzny D."/>
            <person name="Gibbs R."/>
        </authorList>
    </citation>
    <scope>NUCLEOTIDE SEQUENCE</scope>
    <source>
        <strain evidence="5">Sampled in the wild</strain>
    </source>
</reference>
<proteinExistence type="predicted"/>
<feature type="compositionally biased region" description="Basic residues" evidence="3">
    <location>
        <begin position="269"/>
        <end position="279"/>
    </location>
</feature>
<dbReference type="InterPro" id="IPR000571">
    <property type="entry name" value="Znf_CCCH"/>
</dbReference>
<evidence type="ECO:0000256" key="1">
    <source>
        <dbReference type="ARBA" id="ARBA00022884"/>
    </source>
</evidence>
<keyword evidence="2" id="KW-0862">Zinc</keyword>
<evidence type="ECO:0000313" key="5">
    <source>
        <dbReference type="EMBL" id="KAG8225803.1"/>
    </source>
</evidence>
<evidence type="ECO:0000259" key="4">
    <source>
        <dbReference type="PROSITE" id="PS50103"/>
    </source>
</evidence>
<evidence type="ECO:0000256" key="3">
    <source>
        <dbReference type="SAM" id="MobiDB-lite"/>
    </source>
</evidence>
<feature type="zinc finger region" description="C3H1-type" evidence="2">
    <location>
        <begin position="161"/>
        <end position="189"/>
    </location>
</feature>
<feature type="region of interest" description="Disordered" evidence="3">
    <location>
        <begin position="1"/>
        <end position="26"/>
    </location>
</feature>
<feature type="compositionally biased region" description="Pro residues" evidence="3">
    <location>
        <begin position="214"/>
        <end position="238"/>
    </location>
</feature>
<feature type="domain" description="C3H1-type" evidence="4">
    <location>
        <begin position="161"/>
        <end position="189"/>
    </location>
</feature>
<dbReference type="Gene3D" id="3.30.70.330">
    <property type="match status" value="1"/>
</dbReference>
<feature type="region of interest" description="Disordered" evidence="3">
    <location>
        <begin position="680"/>
        <end position="734"/>
    </location>
</feature>
<feature type="region of interest" description="Disordered" evidence="3">
    <location>
        <begin position="128"/>
        <end position="159"/>
    </location>
</feature>
<feature type="compositionally biased region" description="Low complexity" evidence="3">
    <location>
        <begin position="252"/>
        <end position="268"/>
    </location>
</feature>
<feature type="region of interest" description="Disordered" evidence="3">
    <location>
        <begin position="336"/>
        <end position="356"/>
    </location>
</feature>
<dbReference type="OrthoDB" id="443401at2759"/>
<feature type="compositionally biased region" description="Gly residues" evidence="3">
    <location>
        <begin position="681"/>
        <end position="690"/>
    </location>
</feature>
<dbReference type="EMBL" id="KZ308254">
    <property type="protein sequence ID" value="KAG8225803.1"/>
    <property type="molecule type" value="Genomic_DNA"/>
</dbReference>
<dbReference type="PANTHER" id="PTHR14398">
    <property type="entry name" value="RNA RECOGNITION RRM/RNP DOMAIN"/>
    <property type="match status" value="1"/>
</dbReference>
<feature type="region of interest" description="Disordered" evidence="3">
    <location>
        <begin position="64"/>
        <end position="83"/>
    </location>
</feature>
<keyword evidence="6" id="KW-1185">Reference proteome</keyword>
<dbReference type="GO" id="GO:0008270">
    <property type="term" value="F:zinc ion binding"/>
    <property type="evidence" value="ECO:0007669"/>
    <property type="project" value="UniProtKB-KW"/>
</dbReference>
<dbReference type="SMART" id="SM00356">
    <property type="entry name" value="ZnF_C3H1"/>
    <property type="match status" value="1"/>
</dbReference>
<comment type="caution">
    <text evidence="5">The sequence shown here is derived from an EMBL/GenBank/DDBJ whole genome shotgun (WGS) entry which is preliminary data.</text>
</comment>
<dbReference type="SUPFAM" id="SSF101447">
    <property type="entry name" value="Formin homology 2 domain (FH2 domain)"/>
    <property type="match status" value="1"/>
</dbReference>
<dbReference type="Pfam" id="PF14605">
    <property type="entry name" value="Nup35_RRM_2"/>
    <property type="match status" value="1"/>
</dbReference>